<dbReference type="CDD" id="cd06606">
    <property type="entry name" value="STKc_MAPKKK"/>
    <property type="match status" value="1"/>
</dbReference>
<keyword evidence="6" id="KW-0723">Serine/threonine-protein kinase</keyword>
<proteinExistence type="inferred from homology"/>
<dbReference type="GO" id="GO:0005524">
    <property type="term" value="F:ATP binding"/>
    <property type="evidence" value="ECO:0007669"/>
    <property type="project" value="UniProtKB-UniRule"/>
</dbReference>
<dbReference type="SMART" id="SM00220">
    <property type="entry name" value="S_TKc"/>
    <property type="match status" value="1"/>
</dbReference>
<dbReference type="AlphaFoldDB" id="A0A8T2Q835"/>
<name>A0A8T2Q835_CERRI</name>
<dbReference type="OMA" id="QIFRTIN"/>
<evidence type="ECO:0000256" key="1">
    <source>
        <dbReference type="ARBA" id="ARBA00022679"/>
    </source>
</evidence>
<accession>A0A8T2Q835</accession>
<reference evidence="8" key="1">
    <citation type="submission" date="2021-08" db="EMBL/GenBank/DDBJ databases">
        <title>WGS assembly of Ceratopteris richardii.</title>
        <authorList>
            <person name="Marchant D.B."/>
            <person name="Chen G."/>
            <person name="Jenkins J."/>
            <person name="Shu S."/>
            <person name="Leebens-Mack J."/>
            <person name="Grimwood J."/>
            <person name="Schmutz J."/>
            <person name="Soltis P."/>
            <person name="Soltis D."/>
            <person name="Chen Z.-H."/>
        </authorList>
    </citation>
    <scope>NUCLEOTIDE SEQUENCE</scope>
    <source>
        <strain evidence="8">Whitten #5841</strain>
        <tissue evidence="8">Leaf</tissue>
    </source>
</reference>
<keyword evidence="4 5" id="KW-0067">ATP-binding</keyword>
<dbReference type="Gene3D" id="1.10.510.10">
    <property type="entry name" value="Transferase(Phosphotransferase) domain 1"/>
    <property type="match status" value="1"/>
</dbReference>
<dbReference type="PANTHER" id="PTHR48011:SF4">
    <property type="entry name" value="MITOGEN-ACTIVATED PROTEIN KINASE KINASE KINASE 19"/>
    <property type="match status" value="1"/>
</dbReference>
<evidence type="ECO:0000259" key="7">
    <source>
        <dbReference type="PROSITE" id="PS50011"/>
    </source>
</evidence>
<evidence type="ECO:0000256" key="5">
    <source>
        <dbReference type="PROSITE-ProRule" id="PRU10141"/>
    </source>
</evidence>
<feature type="binding site" evidence="5">
    <location>
        <position position="47"/>
    </location>
    <ligand>
        <name>ATP</name>
        <dbReference type="ChEBI" id="CHEBI:30616"/>
    </ligand>
</feature>
<dbReference type="GO" id="GO:0004674">
    <property type="term" value="F:protein serine/threonine kinase activity"/>
    <property type="evidence" value="ECO:0007669"/>
    <property type="project" value="UniProtKB-KW"/>
</dbReference>
<dbReference type="SUPFAM" id="SSF56112">
    <property type="entry name" value="Protein kinase-like (PK-like)"/>
    <property type="match status" value="1"/>
</dbReference>
<dbReference type="InterPro" id="IPR000719">
    <property type="entry name" value="Prot_kinase_dom"/>
</dbReference>
<dbReference type="PANTHER" id="PTHR48011">
    <property type="entry name" value="CCR4-NOT TRANSCRIPTIONAL COMPLEX SUBUNIT CAF120-RELATED"/>
    <property type="match status" value="1"/>
</dbReference>
<dbReference type="InterPro" id="IPR008271">
    <property type="entry name" value="Ser/Thr_kinase_AS"/>
</dbReference>
<evidence type="ECO:0000256" key="2">
    <source>
        <dbReference type="ARBA" id="ARBA00022741"/>
    </source>
</evidence>
<dbReference type="PROSITE" id="PS00108">
    <property type="entry name" value="PROTEIN_KINASE_ST"/>
    <property type="match status" value="1"/>
</dbReference>
<dbReference type="EMBL" id="CM035442">
    <property type="protein sequence ID" value="KAH7279723.1"/>
    <property type="molecule type" value="Genomic_DNA"/>
</dbReference>
<dbReference type="InterPro" id="IPR011009">
    <property type="entry name" value="Kinase-like_dom_sf"/>
</dbReference>
<keyword evidence="3" id="KW-0418">Kinase</keyword>
<protein>
    <recommendedName>
        <fullName evidence="7">Protein kinase domain-containing protein</fullName>
    </recommendedName>
</protein>
<evidence type="ECO:0000256" key="3">
    <source>
        <dbReference type="ARBA" id="ARBA00022777"/>
    </source>
</evidence>
<dbReference type="Pfam" id="PF00069">
    <property type="entry name" value="Pkinase"/>
    <property type="match status" value="1"/>
</dbReference>
<evidence type="ECO:0000256" key="6">
    <source>
        <dbReference type="RuleBase" id="RU000304"/>
    </source>
</evidence>
<comment type="similarity">
    <text evidence="6">Belongs to the protein kinase superfamily.</text>
</comment>
<organism evidence="8 9">
    <name type="scientific">Ceratopteris richardii</name>
    <name type="common">Triangle waterfern</name>
    <dbReference type="NCBI Taxonomy" id="49495"/>
    <lineage>
        <taxon>Eukaryota</taxon>
        <taxon>Viridiplantae</taxon>
        <taxon>Streptophyta</taxon>
        <taxon>Embryophyta</taxon>
        <taxon>Tracheophyta</taxon>
        <taxon>Polypodiopsida</taxon>
        <taxon>Polypodiidae</taxon>
        <taxon>Polypodiales</taxon>
        <taxon>Pteridineae</taxon>
        <taxon>Pteridaceae</taxon>
        <taxon>Parkerioideae</taxon>
        <taxon>Ceratopteris</taxon>
    </lineage>
</organism>
<comment type="caution">
    <text evidence="8">The sequence shown here is derived from an EMBL/GenBank/DDBJ whole genome shotgun (WGS) entry which is preliminary data.</text>
</comment>
<keyword evidence="9" id="KW-1185">Reference proteome</keyword>
<dbReference type="InterPro" id="IPR017441">
    <property type="entry name" value="Protein_kinase_ATP_BS"/>
</dbReference>
<keyword evidence="1" id="KW-0808">Transferase</keyword>
<evidence type="ECO:0000313" key="8">
    <source>
        <dbReference type="EMBL" id="KAH7279723.1"/>
    </source>
</evidence>
<dbReference type="PROSITE" id="PS00107">
    <property type="entry name" value="PROTEIN_KINASE_ATP"/>
    <property type="match status" value="1"/>
</dbReference>
<evidence type="ECO:0000313" key="9">
    <source>
        <dbReference type="Proteomes" id="UP000825935"/>
    </source>
</evidence>
<dbReference type="GO" id="GO:0007165">
    <property type="term" value="P:signal transduction"/>
    <property type="evidence" value="ECO:0007669"/>
    <property type="project" value="TreeGrafter"/>
</dbReference>
<keyword evidence="2 5" id="KW-0547">Nucleotide-binding</keyword>
<dbReference type="OrthoDB" id="275301at2759"/>
<dbReference type="Proteomes" id="UP000825935">
    <property type="component" value="Chromosome 37"/>
</dbReference>
<dbReference type="PROSITE" id="PS50011">
    <property type="entry name" value="PROTEIN_KINASE_DOM"/>
    <property type="match status" value="1"/>
</dbReference>
<dbReference type="InterPro" id="IPR052751">
    <property type="entry name" value="Plant_MAPKKK"/>
</dbReference>
<feature type="domain" description="Protein kinase" evidence="7">
    <location>
        <begin position="18"/>
        <end position="284"/>
    </location>
</feature>
<gene>
    <name evidence="8" type="ORF">KP509_37G033000</name>
</gene>
<evidence type="ECO:0000256" key="4">
    <source>
        <dbReference type="ARBA" id="ARBA00022840"/>
    </source>
</evidence>
<sequence>MSPSEQHTYAAIFPARPWKRGPRLGSGTFGTVFLALSLDDDLVIVVKSAPLSSSVSHISSLQDELRILRRLDSPRIVRCLGADVSPHDQGLWFNLFLEYMPGGSVQDFMRRSGGKLEENVAAGCTRAVLEGLCYLHKEGIVHSDVKSSNILLGANGEIKLADFGAAREFSFRETSADCKIAGTPLWMAPEVLQGVDQGPPSDIWSLGCTLIEMLHGRLPWGDPSCGTSFKDLEPLLVRIACSDDALPPVGESLSAEARDFLSKCLCRDPMDRWTSEQLLQHPFVTRKECSYSSYASKASPRSALDFYSDMDTYSNSSGSLKPLMSSIYTTDFHSPARREEKKHVHEDFSRDRSKVWYIVRHGDGRAELEEKPFFTTRNELVVTGGNEVSFDSASFLTKRVSIRMSER</sequence>